<dbReference type="CDD" id="cd23701">
    <property type="entry name" value="At1g26750"/>
    <property type="match status" value="1"/>
</dbReference>
<evidence type="ECO:0000256" key="6">
    <source>
        <dbReference type="ARBA" id="ARBA00035137"/>
    </source>
</evidence>
<comment type="subcellular location">
    <subcellularLocation>
        <location evidence="1">Mitochondrion</location>
    </subcellularLocation>
</comment>
<feature type="region of interest" description="Disordered" evidence="7">
    <location>
        <begin position="142"/>
        <end position="188"/>
    </location>
</feature>
<dbReference type="GeneID" id="110075567"/>
<keyword evidence="5" id="KW-0687">Ribonucleoprotein</keyword>
<dbReference type="Pfam" id="PF10484">
    <property type="entry name" value="MRP-S23"/>
    <property type="match status" value="1"/>
</dbReference>
<dbReference type="GO" id="GO:0003735">
    <property type="term" value="F:structural constituent of ribosome"/>
    <property type="evidence" value="ECO:0007669"/>
    <property type="project" value="InterPro"/>
</dbReference>
<sequence length="188" mass="21235">MAGSRLEKLSSIFFRTRGLLRSGVMPEAKKPVWYEVYAAFPPLREPVYQDPNPETDKEEDPIRPILYPEDKIRAKFYQVYGNGPKAFQLSKLNFESACQKFVQKYNLLEQKGEVDEDRLFEETGKALLAEGFLLQKHVAPLPSQEAKQEHPALSVKIHNVLSEAQSQPQEQAPEPAEDVPKGGPLPSS</sequence>
<keyword evidence="3" id="KW-0689">Ribosomal protein</keyword>
<evidence type="ECO:0000259" key="8">
    <source>
        <dbReference type="Pfam" id="PF10484"/>
    </source>
</evidence>
<dbReference type="PANTHER" id="PTHR15925">
    <property type="entry name" value="MITOCHONDRIAL RIBOSOMAL PROTEIN S23"/>
    <property type="match status" value="1"/>
</dbReference>
<proteinExistence type="inferred from homology"/>
<protein>
    <recommendedName>
        <fullName evidence="6">Small ribosomal subunit protein mS23</fullName>
    </recommendedName>
</protein>
<feature type="compositionally biased region" description="Low complexity" evidence="7">
    <location>
        <begin position="162"/>
        <end position="174"/>
    </location>
</feature>
<evidence type="ECO:0000313" key="10">
    <source>
        <dbReference type="RefSeq" id="XP_020642621.1"/>
    </source>
</evidence>
<keyword evidence="9" id="KW-1185">Reference proteome</keyword>
<evidence type="ECO:0000256" key="7">
    <source>
        <dbReference type="SAM" id="MobiDB-lite"/>
    </source>
</evidence>
<dbReference type="GO" id="GO:0006412">
    <property type="term" value="P:translation"/>
    <property type="evidence" value="ECO:0007669"/>
    <property type="project" value="InterPro"/>
</dbReference>
<dbReference type="InParanoid" id="A0A6J0T1W1"/>
<evidence type="ECO:0000313" key="9">
    <source>
        <dbReference type="Proteomes" id="UP001652642"/>
    </source>
</evidence>
<dbReference type="GO" id="GO:0005739">
    <property type="term" value="C:mitochondrion"/>
    <property type="evidence" value="ECO:0007669"/>
    <property type="project" value="InterPro"/>
</dbReference>
<evidence type="ECO:0000256" key="3">
    <source>
        <dbReference type="ARBA" id="ARBA00022980"/>
    </source>
</evidence>
<evidence type="ECO:0000256" key="5">
    <source>
        <dbReference type="ARBA" id="ARBA00023274"/>
    </source>
</evidence>
<dbReference type="CTD" id="51649"/>
<dbReference type="InterPro" id="IPR059242">
    <property type="entry name" value="mS23_dom"/>
</dbReference>
<feature type="domain" description="Small ribosomal subunit protein mS23 conserved" evidence="8">
    <location>
        <begin position="2"/>
        <end position="130"/>
    </location>
</feature>
<dbReference type="InterPro" id="IPR023611">
    <property type="entry name" value="mS23_dom_met"/>
</dbReference>
<dbReference type="InterPro" id="IPR019520">
    <property type="entry name" value="Ribosomal_mS23_met"/>
</dbReference>
<evidence type="ECO:0000256" key="1">
    <source>
        <dbReference type="ARBA" id="ARBA00004173"/>
    </source>
</evidence>
<dbReference type="FunCoup" id="A0A6J0T1W1">
    <property type="interactions" value="496"/>
</dbReference>
<dbReference type="OrthoDB" id="10012356at2759"/>
<dbReference type="RefSeq" id="XP_020642621.1">
    <property type="nucleotide sequence ID" value="XM_020786962.2"/>
</dbReference>
<dbReference type="KEGG" id="pvt:110075567"/>
<evidence type="ECO:0000256" key="4">
    <source>
        <dbReference type="ARBA" id="ARBA00023128"/>
    </source>
</evidence>
<name>A0A6J0T1W1_9SAUR</name>
<dbReference type="AlphaFoldDB" id="A0A6J0T1W1"/>
<dbReference type="PANTHER" id="PTHR15925:SF2">
    <property type="entry name" value="SMALL RIBOSOMAL SUBUNIT PROTEIN MS23"/>
    <property type="match status" value="1"/>
</dbReference>
<gene>
    <name evidence="10" type="primary">MRPS23</name>
</gene>
<dbReference type="Proteomes" id="UP001652642">
    <property type="component" value="Chromosome 7"/>
</dbReference>
<comment type="similarity">
    <text evidence="2">Belongs to the mitochondrion-specific ribosomal protein mS23 family.</text>
</comment>
<dbReference type="GO" id="GO:0005840">
    <property type="term" value="C:ribosome"/>
    <property type="evidence" value="ECO:0007669"/>
    <property type="project" value="UniProtKB-KW"/>
</dbReference>
<keyword evidence="4" id="KW-0496">Mitochondrion</keyword>
<evidence type="ECO:0000256" key="2">
    <source>
        <dbReference type="ARBA" id="ARBA00009864"/>
    </source>
</evidence>
<accession>A0A6J0T1W1</accession>
<organism evidence="9 10">
    <name type="scientific">Pogona vitticeps</name>
    <name type="common">central bearded dragon</name>
    <dbReference type="NCBI Taxonomy" id="103695"/>
    <lineage>
        <taxon>Eukaryota</taxon>
        <taxon>Metazoa</taxon>
        <taxon>Chordata</taxon>
        <taxon>Craniata</taxon>
        <taxon>Vertebrata</taxon>
        <taxon>Euteleostomi</taxon>
        <taxon>Lepidosauria</taxon>
        <taxon>Squamata</taxon>
        <taxon>Bifurcata</taxon>
        <taxon>Unidentata</taxon>
        <taxon>Episquamata</taxon>
        <taxon>Toxicofera</taxon>
        <taxon>Iguania</taxon>
        <taxon>Acrodonta</taxon>
        <taxon>Agamidae</taxon>
        <taxon>Amphibolurinae</taxon>
        <taxon>Pogona</taxon>
    </lineage>
</organism>
<reference evidence="10" key="1">
    <citation type="submission" date="2025-08" db="UniProtKB">
        <authorList>
            <consortium name="RefSeq"/>
        </authorList>
    </citation>
    <scope>IDENTIFICATION</scope>
</reference>